<proteinExistence type="predicted"/>
<reference evidence="1" key="2">
    <citation type="journal article" date="2015" name="Data Brief">
        <title>Shoot transcriptome of the giant reed, Arundo donax.</title>
        <authorList>
            <person name="Barrero R.A."/>
            <person name="Guerrero F.D."/>
            <person name="Moolhuijzen P."/>
            <person name="Goolsby J.A."/>
            <person name="Tidwell J."/>
            <person name="Bellgard S.E."/>
            <person name="Bellgard M.I."/>
        </authorList>
    </citation>
    <scope>NUCLEOTIDE SEQUENCE</scope>
    <source>
        <tissue evidence="1">Shoot tissue taken approximately 20 cm above the soil surface</tissue>
    </source>
</reference>
<evidence type="ECO:0000313" key="1">
    <source>
        <dbReference type="EMBL" id="JAE16652.1"/>
    </source>
</evidence>
<reference evidence="1" key="1">
    <citation type="submission" date="2014-09" db="EMBL/GenBank/DDBJ databases">
        <authorList>
            <person name="Magalhaes I.L.F."/>
            <person name="Oliveira U."/>
            <person name="Santos F.R."/>
            <person name="Vidigal T.H.D.A."/>
            <person name="Brescovit A.D."/>
            <person name="Santos A.J."/>
        </authorList>
    </citation>
    <scope>NUCLEOTIDE SEQUENCE</scope>
    <source>
        <tissue evidence="1">Shoot tissue taken approximately 20 cm above the soil surface</tissue>
    </source>
</reference>
<protein>
    <submittedName>
        <fullName evidence="1">Uncharacterized protein</fullName>
    </submittedName>
</protein>
<accession>A0A0A9FWM1</accession>
<sequence length="44" mass="5142">MASLNSRTCISVIKKREESRTCMHHMSIHSLLKLNTKIIFLQNQ</sequence>
<dbReference type="EMBL" id="GBRH01181244">
    <property type="protein sequence ID" value="JAE16652.1"/>
    <property type="molecule type" value="Transcribed_RNA"/>
</dbReference>
<dbReference type="AlphaFoldDB" id="A0A0A9FWM1"/>
<name>A0A0A9FWM1_ARUDO</name>
<organism evidence="1">
    <name type="scientific">Arundo donax</name>
    <name type="common">Giant reed</name>
    <name type="synonym">Donax arundinaceus</name>
    <dbReference type="NCBI Taxonomy" id="35708"/>
    <lineage>
        <taxon>Eukaryota</taxon>
        <taxon>Viridiplantae</taxon>
        <taxon>Streptophyta</taxon>
        <taxon>Embryophyta</taxon>
        <taxon>Tracheophyta</taxon>
        <taxon>Spermatophyta</taxon>
        <taxon>Magnoliopsida</taxon>
        <taxon>Liliopsida</taxon>
        <taxon>Poales</taxon>
        <taxon>Poaceae</taxon>
        <taxon>PACMAD clade</taxon>
        <taxon>Arundinoideae</taxon>
        <taxon>Arundineae</taxon>
        <taxon>Arundo</taxon>
    </lineage>
</organism>